<comment type="caution">
    <text evidence="5">The sequence shown here is derived from an EMBL/GenBank/DDBJ whole genome shotgun (WGS) entry which is preliminary data.</text>
</comment>
<dbReference type="EC" id="2.2.1.1" evidence="5"/>
<dbReference type="Gene3D" id="3.40.50.970">
    <property type="match status" value="1"/>
</dbReference>
<keyword evidence="3" id="KW-0786">Thiamine pyrophosphate</keyword>
<sequence>MSEKEVAERQPAPRTTDAVELARIARRLRQDVIRLVAPTGQGYVQQGLGAADLFAVLYFAELRLDPADPEWMDRDRFLLSTAHNTAIFYATLAARGIADPAAVEDYCKDGSPFEVNASERAGRMIEATLGSLGQGLSVGIGMALAARRRHSPSRVYVLLGDGELQEGQLWEAALFAGSSHLSNLCLIVDDNEMQVEGHIDKVVKVAPIDEKFTAFGWVAERVDGHDVPALLACLERARGRDRPTCIVAQTLAGKGVPSLEGLLAHNLKLPPDIAQEALQALAASERMEGANAAEA</sequence>
<dbReference type="InterPro" id="IPR029061">
    <property type="entry name" value="THDP-binding"/>
</dbReference>
<dbReference type="GO" id="GO:0004802">
    <property type="term" value="F:transketolase activity"/>
    <property type="evidence" value="ECO:0007669"/>
    <property type="project" value="UniProtKB-EC"/>
</dbReference>
<dbReference type="InterPro" id="IPR005474">
    <property type="entry name" value="Transketolase_N"/>
</dbReference>
<dbReference type="AlphaFoldDB" id="A0A7W4VQA9"/>
<evidence type="ECO:0000256" key="1">
    <source>
        <dbReference type="ARBA" id="ARBA00001964"/>
    </source>
</evidence>
<protein>
    <submittedName>
        <fullName evidence="5">Transketolase</fullName>
        <ecNumber evidence="5">2.2.1.1</ecNumber>
    </submittedName>
</protein>
<evidence type="ECO:0000313" key="5">
    <source>
        <dbReference type="EMBL" id="MBB3021312.1"/>
    </source>
</evidence>
<dbReference type="Proteomes" id="UP000532010">
    <property type="component" value="Unassembled WGS sequence"/>
</dbReference>
<name>A0A7W4VQA9_9HYPH</name>
<comment type="similarity">
    <text evidence="2">Belongs to the transketolase family.</text>
</comment>
<evidence type="ECO:0000256" key="3">
    <source>
        <dbReference type="ARBA" id="ARBA00023052"/>
    </source>
</evidence>
<dbReference type="EMBL" id="JACHWB010000009">
    <property type="protein sequence ID" value="MBB3021312.1"/>
    <property type="molecule type" value="Genomic_DNA"/>
</dbReference>
<evidence type="ECO:0000256" key="2">
    <source>
        <dbReference type="ARBA" id="ARBA00007131"/>
    </source>
</evidence>
<proteinExistence type="inferred from homology"/>
<evidence type="ECO:0000313" key="6">
    <source>
        <dbReference type="Proteomes" id="UP000532010"/>
    </source>
</evidence>
<keyword evidence="6" id="KW-1185">Reference proteome</keyword>
<accession>A0A7W4VQA9</accession>
<dbReference type="PANTHER" id="PTHR47514:SF1">
    <property type="entry name" value="TRANSKETOLASE N-TERMINAL SECTION-RELATED"/>
    <property type="match status" value="1"/>
</dbReference>
<evidence type="ECO:0000259" key="4">
    <source>
        <dbReference type="Pfam" id="PF00456"/>
    </source>
</evidence>
<feature type="domain" description="Transketolase N-terminal" evidence="4">
    <location>
        <begin position="25"/>
        <end position="261"/>
    </location>
</feature>
<comment type="cofactor">
    <cofactor evidence="1">
        <name>thiamine diphosphate</name>
        <dbReference type="ChEBI" id="CHEBI:58937"/>
    </cofactor>
</comment>
<dbReference type="RefSeq" id="WP_183454096.1">
    <property type="nucleotide sequence ID" value="NZ_JACHWB010000009.1"/>
</dbReference>
<gene>
    <name evidence="5" type="ORF">FHR70_004408</name>
</gene>
<dbReference type="PANTHER" id="PTHR47514">
    <property type="entry name" value="TRANSKETOLASE N-TERMINAL SECTION-RELATED"/>
    <property type="match status" value="1"/>
</dbReference>
<reference evidence="5 6" key="1">
    <citation type="submission" date="2020-08" db="EMBL/GenBank/DDBJ databases">
        <title>The Agave Microbiome: Exploring the role of microbial communities in plant adaptations to desert environments.</title>
        <authorList>
            <person name="Partida-Martinez L.P."/>
        </authorList>
    </citation>
    <scope>NUCLEOTIDE SEQUENCE [LARGE SCALE GENOMIC DNA]</scope>
    <source>
        <strain evidence="5 6">AT3.9</strain>
    </source>
</reference>
<dbReference type="CDD" id="cd02012">
    <property type="entry name" value="TPP_TK"/>
    <property type="match status" value="1"/>
</dbReference>
<organism evidence="5 6">
    <name type="scientific">Microvirga lupini</name>
    <dbReference type="NCBI Taxonomy" id="420324"/>
    <lineage>
        <taxon>Bacteria</taxon>
        <taxon>Pseudomonadati</taxon>
        <taxon>Pseudomonadota</taxon>
        <taxon>Alphaproteobacteria</taxon>
        <taxon>Hyphomicrobiales</taxon>
        <taxon>Methylobacteriaceae</taxon>
        <taxon>Microvirga</taxon>
    </lineage>
</organism>
<dbReference type="SUPFAM" id="SSF52518">
    <property type="entry name" value="Thiamin diphosphate-binding fold (THDP-binding)"/>
    <property type="match status" value="1"/>
</dbReference>
<dbReference type="Pfam" id="PF00456">
    <property type="entry name" value="Transketolase_N"/>
    <property type="match status" value="1"/>
</dbReference>
<keyword evidence="5" id="KW-0808">Transferase</keyword>